<feature type="transmembrane region" description="Helical" evidence="7">
    <location>
        <begin position="271"/>
        <end position="294"/>
    </location>
</feature>
<feature type="transmembrane region" description="Helical" evidence="7">
    <location>
        <begin position="373"/>
        <end position="392"/>
    </location>
</feature>
<evidence type="ECO:0000313" key="9">
    <source>
        <dbReference type="EMBL" id="OAG31343.1"/>
    </source>
</evidence>
<feature type="transmembrane region" description="Helical" evidence="7">
    <location>
        <begin position="51"/>
        <end position="69"/>
    </location>
</feature>
<feature type="compositionally biased region" description="Polar residues" evidence="6">
    <location>
        <begin position="444"/>
        <end position="454"/>
    </location>
</feature>
<dbReference type="PANTHER" id="PTHR16172">
    <property type="entry name" value="MAJOR FACILITATOR SUPERFAMILY DOMAIN-CONTAINING PROTEIN 6-LIKE"/>
    <property type="match status" value="1"/>
</dbReference>
<dbReference type="VEuPathDB" id="MicrosporidiaDB:NEDG_01821"/>
<organism evidence="9 10">
    <name type="scientific">Nematocida displodere</name>
    <dbReference type="NCBI Taxonomy" id="1805483"/>
    <lineage>
        <taxon>Eukaryota</taxon>
        <taxon>Fungi</taxon>
        <taxon>Fungi incertae sedis</taxon>
        <taxon>Microsporidia</taxon>
        <taxon>Nematocida</taxon>
    </lineage>
</organism>
<evidence type="ECO:0000256" key="3">
    <source>
        <dbReference type="ARBA" id="ARBA00022692"/>
    </source>
</evidence>
<comment type="similarity">
    <text evidence="2">Belongs to the major facilitator superfamily. MFSD6 family.</text>
</comment>
<feature type="transmembrane region" description="Helical" evidence="7">
    <location>
        <begin position="12"/>
        <end position="31"/>
    </location>
</feature>
<dbReference type="GeneID" id="93648171"/>
<feature type="transmembrane region" description="Helical" evidence="7">
    <location>
        <begin position="303"/>
        <end position="321"/>
    </location>
</feature>
<evidence type="ECO:0000256" key="1">
    <source>
        <dbReference type="ARBA" id="ARBA00004141"/>
    </source>
</evidence>
<keyword evidence="4 7" id="KW-1133">Transmembrane helix</keyword>
<gene>
    <name evidence="9" type="ORF">NEDG_01821</name>
</gene>
<evidence type="ECO:0000256" key="4">
    <source>
        <dbReference type="ARBA" id="ARBA00022989"/>
    </source>
</evidence>
<evidence type="ECO:0000256" key="7">
    <source>
        <dbReference type="SAM" id="Phobius"/>
    </source>
</evidence>
<dbReference type="GO" id="GO:0016020">
    <property type="term" value="C:membrane"/>
    <property type="evidence" value="ECO:0007669"/>
    <property type="project" value="UniProtKB-SubCell"/>
</dbReference>
<dbReference type="Gene3D" id="1.20.1250.20">
    <property type="entry name" value="MFS general substrate transporter like domains"/>
    <property type="match status" value="2"/>
</dbReference>
<feature type="transmembrane region" description="Helical" evidence="7">
    <location>
        <begin position="219"/>
        <end position="242"/>
    </location>
</feature>
<feature type="transmembrane region" description="Helical" evidence="7">
    <location>
        <begin position="173"/>
        <end position="198"/>
    </location>
</feature>
<name>A0A177EH91_9MICR</name>
<proteinExistence type="inferred from homology"/>
<reference evidence="9 10" key="1">
    <citation type="submission" date="2016-02" db="EMBL/GenBank/DDBJ databases">
        <title>Discovery of a natural microsporidian pathogen with a broad tissue tropism in Caenorhabditis elegans.</title>
        <authorList>
            <person name="Luallen R.J."/>
            <person name="Reinke A.W."/>
            <person name="Tong L."/>
            <person name="Botts M.R."/>
            <person name="Felix M.-A."/>
            <person name="Troemel E.R."/>
        </authorList>
    </citation>
    <scope>NUCLEOTIDE SEQUENCE [LARGE SCALE GENOMIC DNA]</scope>
    <source>
        <strain evidence="9 10">JUm2807</strain>
    </source>
</reference>
<evidence type="ECO:0000313" key="10">
    <source>
        <dbReference type="Proteomes" id="UP000185944"/>
    </source>
</evidence>
<accession>A0A177EH91</accession>
<evidence type="ECO:0000259" key="8">
    <source>
        <dbReference type="Pfam" id="PF12832"/>
    </source>
</evidence>
<feature type="region of interest" description="Disordered" evidence="6">
    <location>
        <begin position="442"/>
        <end position="466"/>
    </location>
</feature>
<feature type="transmembrane region" description="Helical" evidence="7">
    <location>
        <begin position="76"/>
        <end position="93"/>
    </location>
</feature>
<dbReference type="InterPro" id="IPR051717">
    <property type="entry name" value="MFS_MFSD6"/>
</dbReference>
<comment type="subcellular location">
    <subcellularLocation>
        <location evidence="1">Membrane</location>
        <topology evidence="1">Multi-pass membrane protein</topology>
    </subcellularLocation>
</comment>
<dbReference type="InterPro" id="IPR036259">
    <property type="entry name" value="MFS_trans_sf"/>
</dbReference>
<dbReference type="SUPFAM" id="SSF103473">
    <property type="entry name" value="MFS general substrate transporter"/>
    <property type="match status" value="1"/>
</dbReference>
<keyword evidence="5 7" id="KW-0472">Membrane</keyword>
<dbReference type="Proteomes" id="UP000185944">
    <property type="component" value="Unassembled WGS sequence"/>
</dbReference>
<dbReference type="InterPro" id="IPR024989">
    <property type="entry name" value="MFS_assoc_dom"/>
</dbReference>
<dbReference type="PANTHER" id="PTHR16172:SF41">
    <property type="entry name" value="MAJOR FACILITATOR SUPERFAMILY DOMAIN-CONTAINING PROTEIN 6-LIKE"/>
    <property type="match status" value="1"/>
</dbReference>
<keyword evidence="3 7" id="KW-0812">Transmembrane</keyword>
<evidence type="ECO:0000256" key="6">
    <source>
        <dbReference type="SAM" id="MobiDB-lite"/>
    </source>
</evidence>
<evidence type="ECO:0000256" key="5">
    <source>
        <dbReference type="ARBA" id="ARBA00023136"/>
    </source>
</evidence>
<dbReference type="Pfam" id="PF12832">
    <property type="entry name" value="MFS_1_like"/>
    <property type="match status" value="1"/>
</dbReference>
<feature type="domain" description="Major facilitator superfamily associated" evidence="8">
    <location>
        <begin position="32"/>
        <end position="390"/>
    </location>
</feature>
<sequence>MVYKKLNTSLYLTPKLMYITVNMEYFIFYNFRHPFLQSRGIKDGLDTLTFVLMQFTTFFSNMAMAFFADRIQRPKAVLIMCLVLSAVAFQGLLLDIPKVMCCGLFILYSTFILSTLPLLDRIVLDYLQKVMNAPSSLYGRQRMFGTFTYFVTNYITESLIYDSDNPENKRFGMLGPVYMLYAGIASSMVFLLAPADAVRPLSRTQERNRPQIMQALKSGAYLFFLFIILLNGITRGVLTVYLTSYYKGILDFNKLSPPTNLPKSLQWVMNIFYKNPVSTCSTFGVILEICIFFYSKTILGWTGLYWAFLISQVAQGVRFFAYTQLSPTNPYRFELACAIELLKGINFGLTHLSGVQLAVLLVPSNLKSTSQMIYAGTFVCLGGMLGSLIGYFCKIDTEAGALSMFAAGAVLSAAASLLIAVKYGVMDGKLWGPRALEVPEAPLSAQSSEATLKSTGPEKPTAAGPS</sequence>
<keyword evidence="10" id="KW-1185">Reference proteome</keyword>
<dbReference type="OrthoDB" id="515887at2759"/>
<feature type="transmembrane region" description="Helical" evidence="7">
    <location>
        <begin position="144"/>
        <end position="161"/>
    </location>
</feature>
<comment type="caution">
    <text evidence="9">The sequence shown here is derived from an EMBL/GenBank/DDBJ whole genome shotgun (WGS) entry which is preliminary data.</text>
</comment>
<feature type="transmembrane region" description="Helical" evidence="7">
    <location>
        <begin position="404"/>
        <end position="425"/>
    </location>
</feature>
<dbReference type="RefSeq" id="XP_067545039.1">
    <property type="nucleotide sequence ID" value="XM_067689239.1"/>
</dbReference>
<protein>
    <recommendedName>
        <fullName evidence="8">Major facilitator superfamily associated domain-containing protein</fullName>
    </recommendedName>
</protein>
<evidence type="ECO:0000256" key="2">
    <source>
        <dbReference type="ARBA" id="ARBA00005241"/>
    </source>
</evidence>
<dbReference type="EMBL" id="LTDL01000019">
    <property type="protein sequence ID" value="OAG31343.1"/>
    <property type="molecule type" value="Genomic_DNA"/>
</dbReference>
<dbReference type="AlphaFoldDB" id="A0A177EH91"/>
<feature type="transmembrane region" description="Helical" evidence="7">
    <location>
        <begin position="105"/>
        <end position="124"/>
    </location>
</feature>